<feature type="transmembrane region" description="Helical" evidence="1">
    <location>
        <begin position="642"/>
        <end position="661"/>
    </location>
</feature>
<feature type="transmembrane region" description="Helical" evidence="1">
    <location>
        <begin position="812"/>
        <end position="831"/>
    </location>
</feature>
<evidence type="ECO:0000256" key="1">
    <source>
        <dbReference type="SAM" id="Phobius"/>
    </source>
</evidence>
<dbReference type="Proteomes" id="UP000664209">
    <property type="component" value="Unassembled WGS sequence"/>
</dbReference>
<feature type="transmembrane region" description="Helical" evidence="1">
    <location>
        <begin position="735"/>
        <end position="753"/>
    </location>
</feature>
<dbReference type="InterPro" id="IPR029044">
    <property type="entry name" value="Nucleotide-diphossugar_trans"/>
</dbReference>
<dbReference type="PANTHER" id="PTHR43685:SF3">
    <property type="entry name" value="SLR2126 PROTEIN"/>
    <property type="match status" value="1"/>
</dbReference>
<keyword evidence="1" id="KW-0472">Membrane</keyword>
<dbReference type="EMBL" id="JAGEMK010000001">
    <property type="protein sequence ID" value="MBO1750929.1"/>
    <property type="molecule type" value="Genomic_DNA"/>
</dbReference>
<dbReference type="InterPro" id="IPR050834">
    <property type="entry name" value="Glycosyltransf_2"/>
</dbReference>
<feature type="transmembrane region" description="Helical" evidence="1">
    <location>
        <begin position="773"/>
        <end position="791"/>
    </location>
</feature>
<proteinExistence type="predicted"/>
<comment type="caution">
    <text evidence="2">The sequence shown here is derived from an EMBL/GenBank/DDBJ whole genome shotgun (WGS) entry which is preliminary data.</text>
</comment>
<evidence type="ECO:0000313" key="3">
    <source>
        <dbReference type="Proteomes" id="UP000664209"/>
    </source>
</evidence>
<dbReference type="AlphaFoldDB" id="A0A939LNR0"/>
<keyword evidence="1" id="KW-1133">Transmembrane helix</keyword>
<feature type="transmembrane region" description="Helical" evidence="1">
    <location>
        <begin position="609"/>
        <end position="635"/>
    </location>
</feature>
<dbReference type="RefSeq" id="WP_208054532.1">
    <property type="nucleotide sequence ID" value="NZ_JAGEMK010000001.1"/>
</dbReference>
<feature type="transmembrane region" description="Helical" evidence="1">
    <location>
        <begin position="404"/>
        <end position="424"/>
    </location>
</feature>
<feature type="transmembrane region" description="Helical" evidence="1">
    <location>
        <begin position="514"/>
        <end position="534"/>
    </location>
</feature>
<organism evidence="2 3">
    <name type="scientific">Actinotalea soli</name>
    <dbReference type="NCBI Taxonomy" id="2819234"/>
    <lineage>
        <taxon>Bacteria</taxon>
        <taxon>Bacillati</taxon>
        <taxon>Actinomycetota</taxon>
        <taxon>Actinomycetes</taxon>
        <taxon>Micrococcales</taxon>
        <taxon>Cellulomonadaceae</taxon>
        <taxon>Actinotalea</taxon>
    </lineage>
</organism>
<dbReference type="PANTHER" id="PTHR43685">
    <property type="entry name" value="GLYCOSYLTRANSFERASE"/>
    <property type="match status" value="1"/>
</dbReference>
<name>A0A939LNR0_9CELL</name>
<dbReference type="Pfam" id="PF13641">
    <property type="entry name" value="Glyco_tranf_2_3"/>
    <property type="match status" value="1"/>
</dbReference>
<feature type="transmembrane region" description="Helical" evidence="1">
    <location>
        <begin position="702"/>
        <end position="723"/>
    </location>
</feature>
<gene>
    <name evidence="2" type="ORF">J4G33_03845</name>
</gene>
<evidence type="ECO:0000313" key="2">
    <source>
        <dbReference type="EMBL" id="MBO1750929.1"/>
    </source>
</evidence>
<reference evidence="2" key="1">
    <citation type="submission" date="2021-03" db="EMBL/GenBank/DDBJ databases">
        <title>Actinotalea soli sp. nov., isolated from soil.</title>
        <authorList>
            <person name="Ping W."/>
            <person name="Zhang J."/>
        </authorList>
    </citation>
    <scope>NUCLEOTIDE SEQUENCE</scope>
    <source>
        <strain evidence="2">BY-33</strain>
    </source>
</reference>
<keyword evidence="1" id="KW-0812">Transmembrane</keyword>
<dbReference type="Gene3D" id="3.90.550.10">
    <property type="entry name" value="Spore Coat Polysaccharide Biosynthesis Protein SpsA, Chain A"/>
    <property type="match status" value="1"/>
</dbReference>
<keyword evidence="3" id="KW-1185">Reference proteome</keyword>
<dbReference type="SUPFAM" id="SSF53448">
    <property type="entry name" value="Nucleotide-diphospho-sugar transferases"/>
    <property type="match status" value="1"/>
</dbReference>
<feature type="transmembrane region" description="Helical" evidence="1">
    <location>
        <begin position="285"/>
        <end position="306"/>
    </location>
</feature>
<accession>A0A939LNR0</accession>
<feature type="transmembrane region" description="Helical" evidence="1">
    <location>
        <begin position="487"/>
        <end position="507"/>
    </location>
</feature>
<feature type="transmembrane region" description="Helical" evidence="1">
    <location>
        <begin position="1092"/>
        <end position="1110"/>
    </location>
</feature>
<sequence length="1119" mass="114756">MTDAPTVRGAPVERPYGPAVTAVVVTRGPSEYLEQTLAALAGQDRAPQQVVLVDADPHGPDPGLGSLVAGHWSAGPTDPSRVTVHAAPHASTFGEAVRQGLAAADLAGGREGWLWLLHDDSAPEPGALAALLRAVELAPSVAVAGCKQRTWSLPGETPRVVEVGIATSRFGRRMTGIDEPEVDQGQHDGREDVLGVGIAGALVRRDVWTDLGGTDPALGPYGDGLDLSRRARLAGHRVVVVPRAVVHHAQATLARPLGGAVLHRPGWDARRSAQARRQAYLHSQLVGVPLPLVPVVAVLAVVSGLVRALGRLVTKEPHLVLAELVAPAAVLLRPVRVVRARRRAASTARVRRRALRPLQVTWRDVWRQSQDRRLAAAELRRTRQAPSELELAELAALRGRRRRALAGVLLLAVGLTAVTLGPVITRVLGGARLLGGTLELGDAGPGGVWAAALSGWVAVGLGEPGPADPLLLALTPLTALLGTVGRAAALTLLGALLLSALGAWFAAGAATRSTALRAWAALVWTGAPALLLALDDLRLGAVLAHVALPWVALGVARGLGVARVDVVESGLVGAQREPGGTSAVADPGPPLARPTTTEASLAATAGAGLALAVVTAGAPVLLPACLLALAAIALVVRRRRRLLWVALPSLALQGPTIAAAVQRGDAWRLPLTDPGLPVASVPAPAWQQLLGWPVVPPSWAELASQVTALAATGLVVLLAAVALTRAGGRGRAVRVAWAVAAAGLLAAGGAGRVETGLAAGEGLGTVLATAWPGSGLSLALLGLLTAAVLGADGLRQAMARHSFGWRQVTAGLVTLAAVAGPALVLGSWTWATRDAGSHRAAEEPLALELLDGPVVPAVGREAQSAELSARVLSLRTDPDGQVEATLLRQDGRQLTEVARSVVAREVGGAPGQGRPVEPDAADLVLADAAARLATGTAEEVAAELAGLGVASVLVPPPGEDGSTQARAALIGRIDSTPALERMTETGAGIIWRVATGELGTTSAWARLVDADGGPAGTLVEPVPANGTDVSTRVPAGEPRLLVLAERADPGWYATLDGVPLRAVETPWQQAFELGEEGGLLVVGHAPASRTPWLVLQGTVLLATVLLALPVRRRRGGARW</sequence>
<protein>
    <submittedName>
        <fullName evidence="2">Glycosyltransferase family 2 protein</fullName>
    </submittedName>
</protein>